<dbReference type="Pfam" id="PF04264">
    <property type="entry name" value="YceI"/>
    <property type="match status" value="1"/>
</dbReference>
<dbReference type="SUPFAM" id="SSF49452">
    <property type="entry name" value="Starch-binding domain-like"/>
    <property type="match status" value="1"/>
</dbReference>
<evidence type="ECO:0000313" key="4">
    <source>
        <dbReference type="EMBL" id="EHR53739.1"/>
    </source>
</evidence>
<evidence type="ECO:0000313" key="5">
    <source>
        <dbReference type="Proteomes" id="UP000004926"/>
    </source>
</evidence>
<dbReference type="PANTHER" id="PTHR34406">
    <property type="entry name" value="PROTEIN YCEI"/>
    <property type="match status" value="1"/>
</dbReference>
<dbReference type="Pfam" id="PF13620">
    <property type="entry name" value="CarboxypepD_reg"/>
    <property type="match status" value="1"/>
</dbReference>
<dbReference type="RefSeq" id="WP_009157113.1">
    <property type="nucleotide sequence ID" value="NZ_CM001439.1"/>
</dbReference>
<dbReference type="HOGENOM" id="CLU_071003_3_0_11"/>
<sequence length="273" mass="29215">MPGLSGSVRSADGFPVEHAVLTVTDQQGRQVARSEADEAGRVTTDPLPRGSYTTVVTAAGYLPVARTAQVAYDGTGSIGEVPLTEAEAGVELPPAGPWTIDPAHSSLIVTARHLGIASVRARFTDLCGRIHVARPVERSSVRAQIDAAAIDTGNKMRDDHLRSPGFLDVAAYPSIEFGSTGLTRRGSSTWLLRGELPLHGQCREVELELRYGGYGPDPWGGSRVAFHAETQLRRDDFAINYNAMVRAGVAAVGTTVRVELDIEAVQGERLPEY</sequence>
<dbReference type="InterPro" id="IPR036761">
    <property type="entry name" value="TTHA0802/YceI-like_sf"/>
</dbReference>
<dbReference type="Gene3D" id="2.60.40.1120">
    <property type="entry name" value="Carboxypeptidase-like, regulatory domain"/>
    <property type="match status" value="1"/>
</dbReference>
<dbReference type="eggNOG" id="COG2353">
    <property type="taxonomic scope" value="Bacteria"/>
</dbReference>
<dbReference type="InterPro" id="IPR007372">
    <property type="entry name" value="Lipid/polyisoprenoid-bd_YceI"/>
</dbReference>
<organism evidence="4 5">
    <name type="scientific">Saccharomonospora marina XMU15</name>
    <dbReference type="NCBI Taxonomy" id="882083"/>
    <lineage>
        <taxon>Bacteria</taxon>
        <taxon>Bacillati</taxon>
        <taxon>Actinomycetota</taxon>
        <taxon>Actinomycetes</taxon>
        <taxon>Pseudonocardiales</taxon>
        <taxon>Pseudonocardiaceae</taxon>
        <taxon>Saccharomonospora</taxon>
    </lineage>
</organism>
<evidence type="ECO:0000256" key="2">
    <source>
        <dbReference type="SAM" id="MobiDB-lite"/>
    </source>
</evidence>
<dbReference type="SMART" id="SM00867">
    <property type="entry name" value="YceI"/>
    <property type="match status" value="1"/>
</dbReference>
<proteinExistence type="inferred from homology"/>
<feature type="domain" description="Lipid/polyisoprenoid-binding YceI-like" evidence="3">
    <location>
        <begin position="97"/>
        <end position="265"/>
    </location>
</feature>
<dbReference type="AlphaFoldDB" id="H5XB09"/>
<dbReference type="PANTHER" id="PTHR34406:SF1">
    <property type="entry name" value="PROTEIN YCEI"/>
    <property type="match status" value="1"/>
</dbReference>
<feature type="region of interest" description="Disordered" evidence="2">
    <location>
        <begin position="25"/>
        <end position="47"/>
    </location>
</feature>
<protein>
    <recommendedName>
        <fullName evidence="3">Lipid/polyisoprenoid-binding YceI-like domain-containing protein</fullName>
    </recommendedName>
</protein>
<dbReference type="InterPro" id="IPR013784">
    <property type="entry name" value="Carb-bd-like_fold"/>
</dbReference>
<dbReference type="GO" id="GO:0030246">
    <property type="term" value="F:carbohydrate binding"/>
    <property type="evidence" value="ECO:0007669"/>
    <property type="project" value="InterPro"/>
</dbReference>
<keyword evidence="5" id="KW-1185">Reference proteome</keyword>
<dbReference type="STRING" id="882083.SacmaDRAFT_5623"/>
<dbReference type="Gene3D" id="2.40.128.110">
    <property type="entry name" value="Lipid/polyisoprenoid-binding, YceI-like"/>
    <property type="match status" value="1"/>
</dbReference>
<reference evidence="4 5" key="1">
    <citation type="journal article" date="2012" name="Stand. Genomic Sci.">
        <title>Genome sequence of the ocean sediment bacterium Saccharomonospora marina type strain (XMU15(T)).</title>
        <authorList>
            <person name="Klenk H.P."/>
            <person name="Lu M."/>
            <person name="Lucas S."/>
            <person name="Lapidus A."/>
            <person name="Copeland A."/>
            <person name="Pitluck S."/>
            <person name="Goodwin L.A."/>
            <person name="Han C."/>
            <person name="Tapia R."/>
            <person name="Brambilla E.M."/>
            <person name="Potter G."/>
            <person name="Land M."/>
            <person name="Ivanova N."/>
            <person name="Rohde M."/>
            <person name="Goker M."/>
            <person name="Detter J.C."/>
            <person name="Li W.J."/>
            <person name="Kyrpides N.C."/>
            <person name="Woyke T."/>
        </authorList>
    </citation>
    <scope>NUCLEOTIDE SEQUENCE [LARGE SCALE GENOMIC DNA]</scope>
    <source>
        <strain evidence="4 5">XMU15</strain>
    </source>
</reference>
<accession>H5XB09</accession>
<dbReference type="Proteomes" id="UP000004926">
    <property type="component" value="Chromosome"/>
</dbReference>
<name>H5XB09_9PSEU</name>
<dbReference type="OrthoDB" id="9811006at2"/>
<dbReference type="EMBL" id="CM001439">
    <property type="protein sequence ID" value="EHR53739.1"/>
    <property type="molecule type" value="Genomic_DNA"/>
</dbReference>
<gene>
    <name evidence="4" type="ORF">SacmaDRAFT_5623</name>
</gene>
<dbReference type="SUPFAM" id="SSF101874">
    <property type="entry name" value="YceI-like"/>
    <property type="match status" value="1"/>
</dbReference>
<comment type="similarity">
    <text evidence="1">Belongs to the UPF0312 family.</text>
</comment>
<evidence type="ECO:0000259" key="3">
    <source>
        <dbReference type="SMART" id="SM00867"/>
    </source>
</evidence>
<evidence type="ECO:0000256" key="1">
    <source>
        <dbReference type="ARBA" id="ARBA00008812"/>
    </source>
</evidence>